<dbReference type="AlphaFoldDB" id="A0A0F7TVX1"/>
<gene>
    <name evidence="3" type="ORF">PMG11_08156</name>
</gene>
<keyword evidence="2" id="KW-0812">Transmembrane</keyword>
<sequence length="348" mass="36791">MTTTTDFGPLTTIFSAPTGCATEQWVERQPSSSILRWGAGCNGKHIGWDAICFPPGWTAGNSTKILNKAFNPGYACPSGYVSRANATGTTATKQFSEYIGSIGTDSLVILCCPTGYIWAGDYCIDNQLRLTTRNYLTLDSSKCITTSAPAYNGSNSLATLQGTPIFLIQKVGATYNIPTSTSKPSPGTSSEGLATGAKIAIGVCVPLGVIIIAAITFIWWHRRRKARKTKAAYVAVQRAEQNLDPYTGKPELDAGEAVNPYLKQELDAGNEVRPGRPDAPAELPALETPKTPVAELAGASQRPDAPQAEFAGKGMVGEIVPSKKSPDATSPSGISDQRSSSTGRHAED</sequence>
<keyword evidence="2" id="KW-0472">Membrane</keyword>
<evidence type="ECO:0000256" key="1">
    <source>
        <dbReference type="SAM" id="MobiDB-lite"/>
    </source>
</evidence>
<dbReference type="OrthoDB" id="5429716at2759"/>
<dbReference type="STRING" id="104259.A0A0F7TVX1"/>
<feature type="transmembrane region" description="Helical" evidence="2">
    <location>
        <begin position="199"/>
        <end position="220"/>
    </location>
</feature>
<protein>
    <submittedName>
        <fullName evidence="3">Uncharacterized protein</fullName>
    </submittedName>
</protein>
<accession>A0A0F7TVX1</accession>
<dbReference type="EMBL" id="CDHK01000007">
    <property type="protein sequence ID" value="CEJ59535.1"/>
    <property type="molecule type" value="Genomic_DNA"/>
</dbReference>
<evidence type="ECO:0000313" key="4">
    <source>
        <dbReference type="Proteomes" id="UP000042958"/>
    </source>
</evidence>
<feature type="compositionally biased region" description="Polar residues" evidence="1">
    <location>
        <begin position="327"/>
        <end position="348"/>
    </location>
</feature>
<organism evidence="3 4">
    <name type="scientific">Penicillium brasilianum</name>
    <dbReference type="NCBI Taxonomy" id="104259"/>
    <lineage>
        <taxon>Eukaryota</taxon>
        <taxon>Fungi</taxon>
        <taxon>Dikarya</taxon>
        <taxon>Ascomycota</taxon>
        <taxon>Pezizomycotina</taxon>
        <taxon>Eurotiomycetes</taxon>
        <taxon>Eurotiomycetidae</taxon>
        <taxon>Eurotiales</taxon>
        <taxon>Aspergillaceae</taxon>
        <taxon>Penicillium</taxon>
    </lineage>
</organism>
<reference evidence="4" key="1">
    <citation type="journal article" date="2015" name="Genome Announc.">
        <title>Draft genome sequence of the fungus Penicillium brasilianum MG11.</title>
        <authorList>
            <person name="Horn F."/>
            <person name="Linde J."/>
            <person name="Mattern D.J."/>
            <person name="Walther G."/>
            <person name="Guthke R."/>
            <person name="Brakhage A.A."/>
            <person name="Valiante V."/>
        </authorList>
    </citation>
    <scope>NUCLEOTIDE SEQUENCE [LARGE SCALE GENOMIC DNA]</scope>
    <source>
        <strain evidence="4">MG11</strain>
    </source>
</reference>
<keyword evidence="2" id="KW-1133">Transmembrane helix</keyword>
<evidence type="ECO:0000313" key="3">
    <source>
        <dbReference type="EMBL" id="CEJ59535.1"/>
    </source>
</evidence>
<evidence type="ECO:0000256" key="2">
    <source>
        <dbReference type="SAM" id="Phobius"/>
    </source>
</evidence>
<feature type="region of interest" description="Disordered" evidence="1">
    <location>
        <begin position="296"/>
        <end position="348"/>
    </location>
</feature>
<keyword evidence="4" id="KW-1185">Reference proteome</keyword>
<name>A0A0F7TVX1_PENBI</name>
<dbReference type="Proteomes" id="UP000042958">
    <property type="component" value="Unassembled WGS sequence"/>
</dbReference>
<proteinExistence type="predicted"/>